<name>A0A098S2C6_9BACT</name>
<dbReference type="RefSeq" id="WP_044225513.1">
    <property type="nucleotide sequence ID" value="NZ_JBKAGJ010000026.1"/>
</dbReference>
<protein>
    <submittedName>
        <fullName evidence="1">Uncharacterized protein</fullName>
    </submittedName>
</protein>
<reference evidence="1 2" key="1">
    <citation type="journal article" date="2014" name="Int. J. Syst. Evol. Microbiol.">
        <title>Phaeodactylibacter xiamenensis gen. nov., sp. nov., a member of the family Saprospiraceae isolated from the marine alga Phaeodactylum tricornutum.</title>
        <authorList>
            <person name="Chen Z.Jr."/>
            <person name="Lei X."/>
            <person name="Lai Q."/>
            <person name="Li Y."/>
            <person name="Zhang B."/>
            <person name="Zhang J."/>
            <person name="Zhang H."/>
            <person name="Yang L."/>
            <person name="Zheng W."/>
            <person name="Tian Y."/>
            <person name="Yu Z."/>
            <person name="Xu H.Jr."/>
            <person name="Zheng T."/>
        </authorList>
    </citation>
    <scope>NUCLEOTIDE SEQUENCE [LARGE SCALE GENOMIC DNA]</scope>
    <source>
        <strain evidence="1 2">KD52</strain>
    </source>
</reference>
<proteinExistence type="predicted"/>
<accession>A0A098S2C6</accession>
<organism evidence="1 2">
    <name type="scientific">Phaeodactylibacter xiamenensis</name>
    <dbReference type="NCBI Taxonomy" id="1524460"/>
    <lineage>
        <taxon>Bacteria</taxon>
        <taxon>Pseudomonadati</taxon>
        <taxon>Bacteroidota</taxon>
        <taxon>Saprospiria</taxon>
        <taxon>Saprospirales</taxon>
        <taxon>Haliscomenobacteraceae</taxon>
        <taxon>Phaeodactylibacter</taxon>
    </lineage>
</organism>
<evidence type="ECO:0000313" key="2">
    <source>
        <dbReference type="Proteomes" id="UP000029736"/>
    </source>
</evidence>
<keyword evidence="2" id="KW-1185">Reference proteome</keyword>
<dbReference type="AlphaFoldDB" id="A0A098S2C6"/>
<gene>
    <name evidence="1" type="ORF">IX84_22245</name>
</gene>
<dbReference type="Proteomes" id="UP000029736">
    <property type="component" value="Unassembled WGS sequence"/>
</dbReference>
<dbReference type="EMBL" id="JPOS01000080">
    <property type="protein sequence ID" value="KGE86285.1"/>
    <property type="molecule type" value="Genomic_DNA"/>
</dbReference>
<evidence type="ECO:0000313" key="1">
    <source>
        <dbReference type="EMBL" id="KGE86285.1"/>
    </source>
</evidence>
<comment type="caution">
    <text evidence="1">The sequence shown here is derived from an EMBL/GenBank/DDBJ whole genome shotgun (WGS) entry which is preliminary data.</text>
</comment>
<sequence>MPSSSIAPLRALHLLTGLCLLLWIPTDLFGAHPSKIENTAPFITTWKTDNPGVSCSSCITIPTTGGGYNYDVDWENDGVYDDFGVSGDVIYDYSITGAYQVG</sequence>